<comment type="caution">
    <text evidence="6">The sequence shown here is derived from an EMBL/GenBank/DDBJ whole genome shotgun (WGS) entry which is preliminary data.</text>
</comment>
<dbReference type="PROSITE" id="PS50931">
    <property type="entry name" value="HTH_LYSR"/>
    <property type="match status" value="1"/>
</dbReference>
<dbReference type="Gene3D" id="1.10.10.10">
    <property type="entry name" value="Winged helix-like DNA-binding domain superfamily/Winged helix DNA-binding domain"/>
    <property type="match status" value="1"/>
</dbReference>
<name>A0ABN3VH10_9PSEU</name>
<sequence length="302" mass="32249">MIDLRRLHVLRAVDHYGTVTAAAQALHFTPSAASQQIRQLGRELGVALLEPQGRRVRLTPAAQRLLAHADDIQARWELAEMDLRSDGDQPAGLLRLAGFPVSVTTLLAPAAAALVARHPRLTPRVSEAEAGSCFDLLFDGDAELAVVEAKPDEPPRDSARFDQQPLLDEPFDLVVPADHRLIGRGLVDLTETADDPWIVPSTACTCRTHILAACGAAGFTPNVAHDARDWNATIALVAHGLGVALVPRLAQVPANAAVVRLPCAGEPRRKILTVTRHGGRANPAVAAALDELERLVPALLTV</sequence>
<evidence type="ECO:0000259" key="5">
    <source>
        <dbReference type="PROSITE" id="PS50931"/>
    </source>
</evidence>
<feature type="domain" description="HTH lysR-type" evidence="5">
    <location>
        <begin position="2"/>
        <end position="59"/>
    </location>
</feature>
<dbReference type="InterPro" id="IPR005119">
    <property type="entry name" value="LysR_subst-bd"/>
</dbReference>
<evidence type="ECO:0000256" key="1">
    <source>
        <dbReference type="ARBA" id="ARBA00009437"/>
    </source>
</evidence>
<protein>
    <submittedName>
        <fullName evidence="6">LysR family transcriptional regulator</fullName>
    </submittedName>
</protein>
<keyword evidence="4" id="KW-0804">Transcription</keyword>
<gene>
    <name evidence="6" type="ORF">GCM10010470_39120</name>
</gene>
<dbReference type="Proteomes" id="UP001500979">
    <property type="component" value="Unassembled WGS sequence"/>
</dbReference>
<dbReference type="Pfam" id="PF00126">
    <property type="entry name" value="HTH_1"/>
    <property type="match status" value="1"/>
</dbReference>
<dbReference type="EMBL" id="BAAAUX010000016">
    <property type="protein sequence ID" value="GAA2800195.1"/>
    <property type="molecule type" value="Genomic_DNA"/>
</dbReference>
<dbReference type="SUPFAM" id="SSF53850">
    <property type="entry name" value="Periplasmic binding protein-like II"/>
    <property type="match status" value="1"/>
</dbReference>
<proteinExistence type="inferred from homology"/>
<dbReference type="PANTHER" id="PTHR30346">
    <property type="entry name" value="TRANSCRIPTIONAL DUAL REGULATOR HCAR-RELATED"/>
    <property type="match status" value="1"/>
</dbReference>
<evidence type="ECO:0000313" key="6">
    <source>
        <dbReference type="EMBL" id="GAA2800195.1"/>
    </source>
</evidence>
<keyword evidence="2" id="KW-0805">Transcription regulation</keyword>
<dbReference type="InterPro" id="IPR036388">
    <property type="entry name" value="WH-like_DNA-bd_sf"/>
</dbReference>
<keyword evidence="7" id="KW-1185">Reference proteome</keyword>
<dbReference type="Gene3D" id="3.40.190.10">
    <property type="entry name" value="Periplasmic binding protein-like II"/>
    <property type="match status" value="2"/>
</dbReference>
<organism evidence="6 7">
    <name type="scientific">Saccharopolyspora taberi</name>
    <dbReference type="NCBI Taxonomy" id="60895"/>
    <lineage>
        <taxon>Bacteria</taxon>
        <taxon>Bacillati</taxon>
        <taxon>Actinomycetota</taxon>
        <taxon>Actinomycetes</taxon>
        <taxon>Pseudonocardiales</taxon>
        <taxon>Pseudonocardiaceae</taxon>
        <taxon>Saccharopolyspora</taxon>
    </lineage>
</organism>
<dbReference type="InterPro" id="IPR000847">
    <property type="entry name" value="LysR_HTH_N"/>
</dbReference>
<dbReference type="SUPFAM" id="SSF46785">
    <property type="entry name" value="Winged helix' DNA-binding domain"/>
    <property type="match status" value="1"/>
</dbReference>
<dbReference type="CDD" id="cd08423">
    <property type="entry name" value="PBP2_LTTR_like_6"/>
    <property type="match status" value="1"/>
</dbReference>
<dbReference type="InterPro" id="IPR036390">
    <property type="entry name" value="WH_DNA-bd_sf"/>
</dbReference>
<evidence type="ECO:0000256" key="3">
    <source>
        <dbReference type="ARBA" id="ARBA00023125"/>
    </source>
</evidence>
<dbReference type="RefSeq" id="WP_344681729.1">
    <property type="nucleotide sequence ID" value="NZ_BAAAUX010000016.1"/>
</dbReference>
<accession>A0ABN3VH10</accession>
<dbReference type="PANTHER" id="PTHR30346:SF29">
    <property type="entry name" value="LYSR SUBSTRATE-BINDING"/>
    <property type="match status" value="1"/>
</dbReference>
<evidence type="ECO:0000256" key="2">
    <source>
        <dbReference type="ARBA" id="ARBA00023015"/>
    </source>
</evidence>
<reference evidence="6 7" key="1">
    <citation type="journal article" date="2019" name="Int. J. Syst. Evol. Microbiol.">
        <title>The Global Catalogue of Microorganisms (GCM) 10K type strain sequencing project: providing services to taxonomists for standard genome sequencing and annotation.</title>
        <authorList>
            <consortium name="The Broad Institute Genomics Platform"/>
            <consortium name="The Broad Institute Genome Sequencing Center for Infectious Disease"/>
            <person name="Wu L."/>
            <person name="Ma J."/>
        </authorList>
    </citation>
    <scope>NUCLEOTIDE SEQUENCE [LARGE SCALE GENOMIC DNA]</scope>
    <source>
        <strain evidence="6 7">JCM 9383</strain>
    </source>
</reference>
<evidence type="ECO:0000256" key="4">
    <source>
        <dbReference type="ARBA" id="ARBA00023163"/>
    </source>
</evidence>
<keyword evidence="3" id="KW-0238">DNA-binding</keyword>
<comment type="similarity">
    <text evidence="1">Belongs to the LysR transcriptional regulatory family.</text>
</comment>
<evidence type="ECO:0000313" key="7">
    <source>
        <dbReference type="Proteomes" id="UP001500979"/>
    </source>
</evidence>
<dbReference type="Pfam" id="PF03466">
    <property type="entry name" value="LysR_substrate"/>
    <property type="match status" value="1"/>
</dbReference>